<dbReference type="AlphaFoldDB" id="A0A644SKT0"/>
<name>A0A644SKT0_9ZZZZ</name>
<dbReference type="InterPro" id="IPR025202">
    <property type="entry name" value="PLD-like_dom"/>
</dbReference>
<evidence type="ECO:0000313" key="2">
    <source>
        <dbReference type="EMBL" id="MPL55249.1"/>
    </source>
</evidence>
<organism evidence="2">
    <name type="scientific">bioreactor metagenome</name>
    <dbReference type="NCBI Taxonomy" id="1076179"/>
    <lineage>
        <taxon>unclassified sequences</taxon>
        <taxon>metagenomes</taxon>
        <taxon>ecological metagenomes</taxon>
    </lineage>
</organism>
<dbReference type="EMBL" id="VSSQ01000001">
    <property type="protein sequence ID" value="MPL55249.1"/>
    <property type="molecule type" value="Genomic_DNA"/>
</dbReference>
<sequence>MAQFLNRKNLVEWIPKLIETAEKELIIISPYIQISDSIFRELKNAEKRGVEITLIYKEGELSEKERKRFNEIDNLNLLFHANLHSKCIYNEKYLLITSMNLYEFSQKHNREMGILLRRTDDEYKTKLDFRLKQDDDSIFQDAIEEIQSIMNSSEFEKESFETKTLGFEMEIIKSNKDLAEEKCSLLNKYSKNKKFIVFQDGEEWNCRCNNFVDGVDLIVEDNRVSLKLNFDELRIQKIYNQIHTKNYDNQNDYRIIDCFRLFWTYPKSSPKLYSLPSHTIWNYNYESKEFFDGYFKGLNEFFNILKKEINMTKK</sequence>
<dbReference type="Gene3D" id="3.30.870.10">
    <property type="entry name" value="Endonuclease Chain A"/>
    <property type="match status" value="1"/>
</dbReference>
<gene>
    <name evidence="2" type="ORF">SDC9_00719</name>
</gene>
<dbReference type="Pfam" id="PF13091">
    <property type="entry name" value="PLDc_2"/>
    <property type="match status" value="1"/>
</dbReference>
<evidence type="ECO:0000259" key="1">
    <source>
        <dbReference type="Pfam" id="PF13091"/>
    </source>
</evidence>
<dbReference type="InterPro" id="IPR059166">
    <property type="entry name" value="PLD-like_cat"/>
</dbReference>
<reference evidence="2" key="1">
    <citation type="submission" date="2019-08" db="EMBL/GenBank/DDBJ databases">
        <authorList>
            <person name="Kucharzyk K."/>
            <person name="Murdoch R.W."/>
            <person name="Higgins S."/>
            <person name="Loffler F."/>
        </authorList>
    </citation>
    <scope>NUCLEOTIDE SEQUENCE</scope>
</reference>
<protein>
    <recommendedName>
        <fullName evidence="1">Phospholipase D-like domain-containing protein</fullName>
    </recommendedName>
</protein>
<dbReference type="CDD" id="cd09176">
    <property type="entry name" value="PLDc_unchar6"/>
    <property type="match status" value="1"/>
</dbReference>
<dbReference type="SUPFAM" id="SSF56024">
    <property type="entry name" value="Phospholipase D/nuclease"/>
    <property type="match status" value="1"/>
</dbReference>
<feature type="domain" description="Phospholipase D-like" evidence="1">
    <location>
        <begin position="16"/>
        <end position="120"/>
    </location>
</feature>
<accession>A0A644SKT0</accession>
<proteinExistence type="predicted"/>
<comment type="caution">
    <text evidence="2">The sequence shown here is derived from an EMBL/GenBank/DDBJ whole genome shotgun (WGS) entry which is preliminary data.</text>
</comment>